<evidence type="ECO:0000313" key="2">
    <source>
        <dbReference type="Proteomes" id="UP000034103"/>
    </source>
</evidence>
<proteinExistence type="predicted"/>
<protein>
    <submittedName>
        <fullName evidence="1">Mobile element protein</fullName>
    </submittedName>
</protein>
<reference evidence="1 2" key="1">
    <citation type="journal article" date="2015" name="Genome Announc.">
        <title>Complete Genome Sequence of Microcystis aeruginosa NIES-2549, a Bloom-Forming Cyanobacterium from Lake Kasumigaura, Japan.</title>
        <authorList>
            <person name="Yamaguchi H."/>
            <person name="Suzuki S."/>
            <person name="Tanabe Y."/>
            <person name="Osana Y."/>
            <person name="Shimura Y."/>
            <person name="Ishida K."/>
            <person name="Kawachi M."/>
        </authorList>
    </citation>
    <scope>NUCLEOTIDE SEQUENCE [LARGE SCALE GENOMIC DNA]</scope>
    <source>
        <strain evidence="1 2">NIES-2549</strain>
    </source>
</reference>
<dbReference type="Proteomes" id="UP000034103">
    <property type="component" value="Chromosome"/>
</dbReference>
<name>A0A0F6U1K5_MICAE</name>
<gene>
    <name evidence="1" type="ORF">MYAER_0721</name>
</gene>
<sequence>MKLEMLENGQSKLGAEKREVEVRIVEFCDLESQSEFRIATDLPLEGEGGVRGEKLPKCIDKDGKYNFFGSSYKCT</sequence>
<dbReference type="AlphaFoldDB" id="A0A0F6U1K5"/>
<evidence type="ECO:0000313" key="1">
    <source>
        <dbReference type="EMBL" id="AKE63081.1"/>
    </source>
</evidence>
<accession>A0A0F6U1K5</accession>
<dbReference type="RefSeq" id="WP_201262026.1">
    <property type="nucleotide sequence ID" value="NZ_CP011304.1"/>
</dbReference>
<dbReference type="HOGENOM" id="CLU_2666961_0_0_3"/>
<dbReference type="PATRIC" id="fig|1641812.3.peg.747"/>
<organism evidence="1 2">
    <name type="scientific">Microcystis aeruginosa NIES-2549</name>
    <dbReference type="NCBI Taxonomy" id="1641812"/>
    <lineage>
        <taxon>Bacteria</taxon>
        <taxon>Bacillati</taxon>
        <taxon>Cyanobacteriota</taxon>
        <taxon>Cyanophyceae</taxon>
        <taxon>Oscillatoriophycideae</taxon>
        <taxon>Chroococcales</taxon>
        <taxon>Microcystaceae</taxon>
        <taxon>Microcystis</taxon>
    </lineage>
</organism>
<dbReference type="EMBL" id="CP011304">
    <property type="protein sequence ID" value="AKE63081.1"/>
    <property type="molecule type" value="Genomic_DNA"/>
</dbReference>